<dbReference type="AlphaFoldDB" id="Q099A2"/>
<feature type="region of interest" description="Disordered" evidence="1">
    <location>
        <begin position="1"/>
        <end position="34"/>
    </location>
</feature>
<evidence type="ECO:0000313" key="2">
    <source>
        <dbReference type="EMBL" id="EAU68301.1"/>
    </source>
</evidence>
<organism evidence="2 3">
    <name type="scientific">Stigmatella aurantiaca (strain DW4/3-1)</name>
    <dbReference type="NCBI Taxonomy" id="378806"/>
    <lineage>
        <taxon>Bacteria</taxon>
        <taxon>Pseudomonadati</taxon>
        <taxon>Myxococcota</taxon>
        <taxon>Myxococcia</taxon>
        <taxon>Myxococcales</taxon>
        <taxon>Cystobacterineae</taxon>
        <taxon>Archangiaceae</taxon>
        <taxon>Stigmatella</taxon>
    </lineage>
</organism>
<name>Q099A2_STIAD</name>
<dbReference type="Proteomes" id="UP000032702">
    <property type="component" value="Unassembled WGS sequence"/>
</dbReference>
<accession>Q099A2</accession>
<feature type="compositionally biased region" description="Basic residues" evidence="1">
    <location>
        <begin position="15"/>
        <end position="33"/>
    </location>
</feature>
<evidence type="ECO:0000256" key="1">
    <source>
        <dbReference type="SAM" id="MobiDB-lite"/>
    </source>
</evidence>
<protein>
    <submittedName>
        <fullName evidence="2">Uncharacterized protein</fullName>
    </submittedName>
</protein>
<proteinExistence type="predicted"/>
<reference evidence="2 3" key="1">
    <citation type="submission" date="2006-04" db="EMBL/GenBank/DDBJ databases">
        <authorList>
            <person name="Nierman W.C."/>
        </authorList>
    </citation>
    <scope>NUCLEOTIDE SEQUENCE [LARGE SCALE GENOMIC DNA]</scope>
    <source>
        <strain evidence="2 3">DW4/3-1</strain>
    </source>
</reference>
<comment type="caution">
    <text evidence="2">The sequence shown here is derived from an EMBL/GenBank/DDBJ whole genome shotgun (WGS) entry which is preliminary data.</text>
</comment>
<sequence length="315" mass="35340">MAQAASRGDLAGDGHRHRRGSLHRGHRWQRRHCPGSCAGRASRLLRGSSHALRRRGRAVTTLSDLAAAHEFIGIRWSSGPSPDEKRTLELARDILDFIFATGQSYRFEDFSHQLQEGVEPPPQGLTGLSLRLKSAERFFERLLQPPTTAGEAARIHAILEAIRFVAATHQYEALDVYLKHVESHGPPFVVASFETPGEAESWLQNHPHPPEPARILIGNRSHDVVHDRETNIRRLPRNRDIHDYLAELKQVEPPVAIASFATREEATTWLWEQPEPATHAWVSIAGELYLAAYYPNIGHRALYPLSMIEDADASA</sequence>
<dbReference type="EMBL" id="AAMD01000019">
    <property type="protein sequence ID" value="EAU68301.1"/>
    <property type="molecule type" value="Genomic_DNA"/>
</dbReference>
<evidence type="ECO:0000313" key="3">
    <source>
        <dbReference type="Proteomes" id="UP000032702"/>
    </source>
</evidence>
<gene>
    <name evidence="2" type="ORF">STIAU_5807</name>
</gene>